<reference evidence="3 4" key="1">
    <citation type="journal article" date="2014" name="Genome Announc.">
        <title>Draft Genome Sequences of Marine Flavobacterium Algibacter lectus Strains SS8 and NR4.</title>
        <authorList>
            <person name="Takatani N."/>
            <person name="Nakanishi M."/>
            <person name="Meirelles P."/>
            <person name="Mino S."/>
            <person name="Suda W."/>
            <person name="Oshima K."/>
            <person name="Hattori M."/>
            <person name="Ohkuma M."/>
            <person name="Hosokawa M."/>
            <person name="Miyashita K."/>
            <person name="Thompson F.L."/>
            <person name="Niwa A."/>
            <person name="Sawabe T."/>
            <person name="Sawabe T."/>
        </authorList>
    </citation>
    <scope>NUCLEOTIDE SEQUENCE [LARGE SCALE GENOMIC DNA]</scope>
    <source>
        <strain evidence="3 4">JCM 19300</strain>
    </source>
</reference>
<evidence type="ECO:0000313" key="3">
    <source>
        <dbReference type="EMBL" id="GAL62173.1"/>
    </source>
</evidence>
<feature type="domain" description="DUF3298" evidence="1">
    <location>
        <begin position="175"/>
        <end position="228"/>
    </location>
</feature>
<dbReference type="Gene3D" id="3.90.640.20">
    <property type="entry name" value="Heat-shock cognate protein, ATPase"/>
    <property type="match status" value="1"/>
</dbReference>
<gene>
    <name evidence="3" type="ORF">JCM19300_2924</name>
</gene>
<dbReference type="Pfam" id="PF13739">
    <property type="entry name" value="PdaC"/>
    <property type="match status" value="1"/>
</dbReference>
<protein>
    <recommendedName>
        <fullName evidence="5">Deacetylase PdaC domain-containing protein</fullName>
    </recommendedName>
</protein>
<feature type="domain" description="Deacetylase PdaC" evidence="2">
    <location>
        <begin position="34"/>
        <end position="139"/>
    </location>
</feature>
<dbReference type="AlphaFoldDB" id="A0A090VDL6"/>
<proteinExistence type="predicted"/>
<dbReference type="Gene3D" id="3.30.565.40">
    <property type="entry name" value="Fervidobacterium nodosum Rt17-B1 like"/>
    <property type="match status" value="1"/>
</dbReference>
<dbReference type="InterPro" id="IPR037126">
    <property type="entry name" value="PdaC/RsiV-like_sf"/>
</dbReference>
<dbReference type="EMBL" id="BBNQ01000005">
    <property type="protein sequence ID" value="GAL62173.1"/>
    <property type="molecule type" value="Genomic_DNA"/>
</dbReference>
<sequence>MLKINTLLTICCFTLFFSCKDDVNTTFEDINITTENNSVVEVNIPKAVGNKTVSSVINSEIEKEVIANLHLGEPNAINAKSIEESINNFNKEFETFQTDFPEISQPWEAQIDGEIMFSSPEIISLALTSYMNTGGAHGMLKVSFLNFDATTGKTIPNKNLINDTEVFKQIALPYFKEATKDKDIFEPELDAFKLPENIGYNDEGIVLLYNAYEIAPYSTGIIEFEIPFNKIANYLAFNSAR</sequence>
<evidence type="ECO:0000259" key="2">
    <source>
        <dbReference type="Pfam" id="PF13739"/>
    </source>
</evidence>
<dbReference type="Proteomes" id="UP000029644">
    <property type="component" value="Unassembled WGS sequence"/>
</dbReference>
<organism evidence="3 4">
    <name type="scientific">Algibacter lectus</name>
    <dbReference type="NCBI Taxonomy" id="221126"/>
    <lineage>
        <taxon>Bacteria</taxon>
        <taxon>Pseudomonadati</taxon>
        <taxon>Bacteroidota</taxon>
        <taxon>Flavobacteriia</taxon>
        <taxon>Flavobacteriales</taxon>
        <taxon>Flavobacteriaceae</taxon>
        <taxon>Algibacter</taxon>
    </lineage>
</organism>
<dbReference type="PROSITE" id="PS51257">
    <property type="entry name" value="PROKAR_LIPOPROTEIN"/>
    <property type="match status" value="1"/>
</dbReference>
<dbReference type="InterPro" id="IPR021729">
    <property type="entry name" value="DUF3298"/>
</dbReference>
<evidence type="ECO:0000313" key="4">
    <source>
        <dbReference type="Proteomes" id="UP000029644"/>
    </source>
</evidence>
<dbReference type="Pfam" id="PF11738">
    <property type="entry name" value="DUF3298"/>
    <property type="match status" value="1"/>
</dbReference>
<accession>A0A090VDL6</accession>
<dbReference type="OrthoDB" id="594879at2"/>
<name>A0A090VDL6_9FLAO</name>
<dbReference type="InterPro" id="IPR025303">
    <property type="entry name" value="PdaC"/>
</dbReference>
<dbReference type="RefSeq" id="WP_042504027.1">
    <property type="nucleotide sequence ID" value="NZ_BBNQ01000005.1"/>
</dbReference>
<comment type="caution">
    <text evidence="3">The sequence shown here is derived from an EMBL/GenBank/DDBJ whole genome shotgun (WGS) entry which is preliminary data.</text>
</comment>
<evidence type="ECO:0008006" key="5">
    <source>
        <dbReference type="Google" id="ProtNLM"/>
    </source>
</evidence>
<evidence type="ECO:0000259" key="1">
    <source>
        <dbReference type="Pfam" id="PF11738"/>
    </source>
</evidence>